<evidence type="ECO:0000313" key="7">
    <source>
        <dbReference type="Proteomes" id="UP001501565"/>
    </source>
</evidence>
<dbReference type="NCBIfam" id="TIGR00275">
    <property type="entry name" value="aminoacetone oxidase family FAD-binding enzyme"/>
    <property type="match status" value="1"/>
</dbReference>
<name>A0ABP7NAI7_9GAMM</name>
<evidence type="ECO:0000313" key="6">
    <source>
        <dbReference type="EMBL" id="GAA3941399.1"/>
    </source>
</evidence>
<proteinExistence type="predicted"/>
<keyword evidence="7" id="KW-1185">Reference proteome</keyword>
<dbReference type="InterPro" id="IPR055178">
    <property type="entry name" value="RsdA/BaiN/AoA(So)-like_dom"/>
</dbReference>
<dbReference type="SUPFAM" id="SSF160996">
    <property type="entry name" value="HI0933 insert domain-like"/>
    <property type="match status" value="1"/>
</dbReference>
<dbReference type="Pfam" id="PF03486">
    <property type="entry name" value="HI0933_like"/>
    <property type="match status" value="1"/>
</dbReference>
<dbReference type="PRINTS" id="PR00368">
    <property type="entry name" value="FADPNR"/>
</dbReference>
<dbReference type="InterPro" id="IPR036188">
    <property type="entry name" value="FAD/NAD-bd_sf"/>
</dbReference>
<evidence type="ECO:0000256" key="2">
    <source>
        <dbReference type="ARBA" id="ARBA00022630"/>
    </source>
</evidence>
<dbReference type="InterPro" id="IPR057661">
    <property type="entry name" value="RsdA/BaiN/AoA(So)_Rossmann"/>
</dbReference>
<organism evidence="6 7">
    <name type="scientific">Litoribacillus peritrichatus</name>
    <dbReference type="NCBI Taxonomy" id="718191"/>
    <lineage>
        <taxon>Bacteria</taxon>
        <taxon>Pseudomonadati</taxon>
        <taxon>Pseudomonadota</taxon>
        <taxon>Gammaproteobacteria</taxon>
        <taxon>Oceanospirillales</taxon>
        <taxon>Oceanospirillaceae</taxon>
        <taxon>Litoribacillus</taxon>
    </lineage>
</organism>
<dbReference type="EMBL" id="BAABBN010000015">
    <property type="protein sequence ID" value="GAA3941399.1"/>
    <property type="molecule type" value="Genomic_DNA"/>
</dbReference>
<dbReference type="Pfam" id="PF22780">
    <property type="entry name" value="HI0933_like_1st"/>
    <property type="match status" value="1"/>
</dbReference>
<dbReference type="PANTHER" id="PTHR42887:SF2">
    <property type="entry name" value="OS12G0638800 PROTEIN"/>
    <property type="match status" value="1"/>
</dbReference>
<feature type="domain" description="RsdA/BaiN/AoA(So)-like insert" evidence="5">
    <location>
        <begin position="187"/>
        <end position="336"/>
    </location>
</feature>
<sequence>MKFDVIVIGAGAAGLMCAITAAQRGRQVLVLDHANKPGKKILMSGGGRCNFTNMFAEPENYLSNNEHFCKSALSRYTQWDFIALVDKHGVPYHEKTLGQLFCDHKSSDILSILLDECEQAGVEIRLNHGVDRVTKTDTGFQLATNGMILASESLVIATGGLSIPTMGATGFGYDIAQQFGLNVLATRAGLVPFTITDQLKRWCTELSGTAIDCVVSCNGQSFKEAFLFTHRGLSGPAMLQISSYWQAGQEIEINLMPDGSAAEWLEAEKQNRPNTELKTLLSEKFTKKVATLMCQDWFESRALRTYNEPELASISQQLSAWKVVPSGTEGYRTAEVTLGGVDTSELSSKTMESKKVSGLYFVGEVIDVTGWLGGFNFQWAWASGFAAGEFV</sequence>
<evidence type="ECO:0000256" key="3">
    <source>
        <dbReference type="ARBA" id="ARBA00022827"/>
    </source>
</evidence>
<comment type="cofactor">
    <cofactor evidence="1">
        <name>FAD</name>
        <dbReference type="ChEBI" id="CHEBI:57692"/>
    </cofactor>
</comment>
<evidence type="ECO:0000256" key="1">
    <source>
        <dbReference type="ARBA" id="ARBA00001974"/>
    </source>
</evidence>
<dbReference type="PRINTS" id="PR00411">
    <property type="entry name" value="PNDRDTASEI"/>
</dbReference>
<reference evidence="7" key="1">
    <citation type="journal article" date="2019" name="Int. J. Syst. Evol. Microbiol.">
        <title>The Global Catalogue of Microorganisms (GCM) 10K type strain sequencing project: providing services to taxonomists for standard genome sequencing and annotation.</title>
        <authorList>
            <consortium name="The Broad Institute Genomics Platform"/>
            <consortium name="The Broad Institute Genome Sequencing Center for Infectious Disease"/>
            <person name="Wu L."/>
            <person name="Ma J."/>
        </authorList>
    </citation>
    <scope>NUCLEOTIDE SEQUENCE [LARGE SCALE GENOMIC DNA]</scope>
    <source>
        <strain evidence="7">JCM 17551</strain>
    </source>
</reference>
<dbReference type="PANTHER" id="PTHR42887">
    <property type="entry name" value="OS12G0638800 PROTEIN"/>
    <property type="match status" value="1"/>
</dbReference>
<accession>A0ABP7NAI7</accession>
<evidence type="ECO:0000259" key="4">
    <source>
        <dbReference type="Pfam" id="PF03486"/>
    </source>
</evidence>
<evidence type="ECO:0000259" key="5">
    <source>
        <dbReference type="Pfam" id="PF22780"/>
    </source>
</evidence>
<dbReference type="InterPro" id="IPR004792">
    <property type="entry name" value="BaiN-like"/>
</dbReference>
<dbReference type="Gene3D" id="1.10.8.260">
    <property type="entry name" value="HI0933 insert domain-like"/>
    <property type="match status" value="1"/>
</dbReference>
<keyword evidence="2" id="KW-0285">Flavoprotein</keyword>
<feature type="domain" description="RsdA/BaiN/AoA(So)-like Rossmann fold-like" evidence="4">
    <location>
        <begin position="4"/>
        <end position="389"/>
    </location>
</feature>
<protein>
    <submittedName>
        <fullName evidence="6">NAD(P)/FAD-dependent oxidoreductase</fullName>
    </submittedName>
</protein>
<gene>
    <name evidence="6" type="ORF">GCM10022277_41690</name>
</gene>
<dbReference type="InterPro" id="IPR023166">
    <property type="entry name" value="BaiN-like_dom_sf"/>
</dbReference>
<comment type="caution">
    <text evidence="6">The sequence shown here is derived from an EMBL/GenBank/DDBJ whole genome shotgun (WGS) entry which is preliminary data.</text>
</comment>
<dbReference type="Proteomes" id="UP001501565">
    <property type="component" value="Unassembled WGS sequence"/>
</dbReference>
<dbReference type="Gene3D" id="3.50.50.60">
    <property type="entry name" value="FAD/NAD(P)-binding domain"/>
    <property type="match status" value="1"/>
</dbReference>
<keyword evidence="3" id="KW-0274">FAD</keyword>
<dbReference type="Gene3D" id="2.40.30.10">
    <property type="entry name" value="Translation factors"/>
    <property type="match status" value="1"/>
</dbReference>
<dbReference type="SUPFAM" id="SSF51905">
    <property type="entry name" value="FAD/NAD(P)-binding domain"/>
    <property type="match status" value="1"/>
</dbReference>